<dbReference type="Proteomes" id="UP000188320">
    <property type="component" value="Unassembled WGS sequence"/>
</dbReference>
<organism evidence="1 2">
    <name type="scientific">Zancudomyces culisetae</name>
    <name type="common">Gut fungus</name>
    <name type="synonym">Smittium culisetae</name>
    <dbReference type="NCBI Taxonomy" id="1213189"/>
    <lineage>
        <taxon>Eukaryota</taxon>
        <taxon>Fungi</taxon>
        <taxon>Fungi incertae sedis</taxon>
        <taxon>Zoopagomycota</taxon>
        <taxon>Kickxellomycotina</taxon>
        <taxon>Harpellomycetes</taxon>
        <taxon>Harpellales</taxon>
        <taxon>Legeriomycetaceae</taxon>
        <taxon>Zancudomyces</taxon>
    </lineage>
</organism>
<name>A0A1R1PTT8_ZANCU</name>
<proteinExistence type="predicted"/>
<keyword evidence="2" id="KW-1185">Reference proteome</keyword>
<protein>
    <submittedName>
        <fullName evidence="1">Uncharacterized protein</fullName>
    </submittedName>
</protein>
<evidence type="ECO:0000313" key="2">
    <source>
        <dbReference type="Proteomes" id="UP000188320"/>
    </source>
</evidence>
<gene>
    <name evidence="1" type="ORF">AX774_g2154</name>
</gene>
<dbReference type="EMBL" id="LSSK01000213">
    <property type="protein sequence ID" value="OMH84323.1"/>
    <property type="molecule type" value="Genomic_DNA"/>
</dbReference>
<accession>A0A1R1PTT8</accession>
<comment type="caution">
    <text evidence="1">The sequence shown here is derived from an EMBL/GenBank/DDBJ whole genome shotgun (WGS) entry which is preliminary data.</text>
</comment>
<sequence>MLMCPQLCRPKQKRNWLATLASLQCICKTHTKLAVYIPRLPRMAVFCLECTETIQSSTHGPFHNLCASDFQNSPSDICPLPQSCLVEPFPPTTELLLFRPRHKTP</sequence>
<reference evidence="2" key="1">
    <citation type="submission" date="2017-01" db="EMBL/GenBank/DDBJ databases">
        <authorList>
            <person name="Wang Y."/>
            <person name="White M."/>
            <person name="Kvist S."/>
            <person name="Moncalvo J.-M."/>
        </authorList>
    </citation>
    <scope>NUCLEOTIDE SEQUENCE [LARGE SCALE GENOMIC DNA]</scope>
    <source>
        <strain evidence="2">COL-18-3</strain>
    </source>
</reference>
<evidence type="ECO:0000313" key="1">
    <source>
        <dbReference type="EMBL" id="OMH84323.1"/>
    </source>
</evidence>
<dbReference type="AlphaFoldDB" id="A0A1R1PTT8"/>